<proteinExistence type="predicted"/>
<keyword evidence="2" id="KW-1185">Reference proteome</keyword>
<dbReference type="Proteomes" id="UP000091857">
    <property type="component" value="Chromosome 13"/>
</dbReference>
<reference evidence="2" key="1">
    <citation type="journal article" date="2016" name="Nat. Biotechnol.">
        <title>Sequencing wild and cultivated cassava and related species reveals extensive interspecific hybridization and genetic diversity.</title>
        <authorList>
            <person name="Bredeson J.V."/>
            <person name="Lyons J.B."/>
            <person name="Prochnik S.E."/>
            <person name="Wu G.A."/>
            <person name="Ha C.M."/>
            <person name="Edsinger-Gonzales E."/>
            <person name="Grimwood J."/>
            <person name="Schmutz J."/>
            <person name="Rabbi I.Y."/>
            <person name="Egesi C."/>
            <person name="Nauluvula P."/>
            <person name="Lebot V."/>
            <person name="Ndunguru J."/>
            <person name="Mkamilo G."/>
            <person name="Bart R.S."/>
            <person name="Setter T.L."/>
            <person name="Gleadow R.M."/>
            <person name="Kulakow P."/>
            <person name="Ferguson M.E."/>
            <person name="Rounsley S."/>
            <person name="Rokhsar D.S."/>
        </authorList>
    </citation>
    <scope>NUCLEOTIDE SEQUENCE [LARGE SCALE GENOMIC DNA]</scope>
    <source>
        <strain evidence="2">cv. AM560-2</strain>
    </source>
</reference>
<evidence type="ECO:0000313" key="1">
    <source>
        <dbReference type="EMBL" id="KAG8640983.1"/>
    </source>
</evidence>
<sequence length="141" mass="16198">MLWHIWKDRNSQIFRNSQSHFNEVILAAIKHHEEFLEASSSVITDPPLFTFSREWAPPPYPILKLNVDVATEALNNRGASAVIVRNYLGNLLDWSCRLWQGISDPLILEVLTVREVLSLIRNKSWTNCIVEGTLLQSLIFV</sequence>
<evidence type="ECO:0000313" key="2">
    <source>
        <dbReference type="Proteomes" id="UP000091857"/>
    </source>
</evidence>
<accession>A0ACB7GNB3</accession>
<comment type="caution">
    <text evidence="1">The sequence shown here is derived from an EMBL/GenBank/DDBJ whole genome shotgun (WGS) entry which is preliminary data.</text>
</comment>
<dbReference type="EMBL" id="CM004399">
    <property type="protein sequence ID" value="KAG8640983.1"/>
    <property type="molecule type" value="Genomic_DNA"/>
</dbReference>
<gene>
    <name evidence="1" type="ORF">MANES_13G093521v8</name>
</gene>
<name>A0ACB7GNB3_MANES</name>
<organism evidence="1 2">
    <name type="scientific">Manihot esculenta</name>
    <name type="common">Cassava</name>
    <name type="synonym">Jatropha manihot</name>
    <dbReference type="NCBI Taxonomy" id="3983"/>
    <lineage>
        <taxon>Eukaryota</taxon>
        <taxon>Viridiplantae</taxon>
        <taxon>Streptophyta</taxon>
        <taxon>Embryophyta</taxon>
        <taxon>Tracheophyta</taxon>
        <taxon>Spermatophyta</taxon>
        <taxon>Magnoliopsida</taxon>
        <taxon>eudicotyledons</taxon>
        <taxon>Gunneridae</taxon>
        <taxon>Pentapetalae</taxon>
        <taxon>rosids</taxon>
        <taxon>fabids</taxon>
        <taxon>Malpighiales</taxon>
        <taxon>Euphorbiaceae</taxon>
        <taxon>Crotonoideae</taxon>
        <taxon>Manihoteae</taxon>
        <taxon>Manihot</taxon>
    </lineage>
</organism>
<protein>
    <submittedName>
        <fullName evidence="1">Uncharacterized protein</fullName>
    </submittedName>
</protein>